<protein>
    <submittedName>
        <fullName evidence="2">Uncharacterized protein</fullName>
    </submittedName>
</protein>
<evidence type="ECO:0000256" key="1">
    <source>
        <dbReference type="SAM" id="Phobius"/>
    </source>
</evidence>
<dbReference type="AlphaFoldDB" id="A0A4P6LYU8"/>
<evidence type="ECO:0000313" key="3">
    <source>
        <dbReference type="Proteomes" id="UP000289794"/>
    </source>
</evidence>
<reference evidence="2 3" key="1">
    <citation type="submission" date="2019-01" db="EMBL/GenBank/DDBJ databases">
        <title>PMF-metabolizing Aryl O-demethylase.</title>
        <authorList>
            <person name="Kim M."/>
        </authorList>
    </citation>
    <scope>NUCLEOTIDE SEQUENCE [LARGE SCALE GENOMIC DNA]</scope>
    <source>
        <strain evidence="2 3">PMF1</strain>
    </source>
</reference>
<sequence>MTHIRESIQRTEYEFDTAAARFTRRHPCLSLLCTFIGVPIFILGAVYALASVVICPIAWVCGWM</sequence>
<accession>A0A4P6LYU8</accession>
<proteinExistence type="predicted"/>
<dbReference type="EMBL" id="CP035945">
    <property type="protein sequence ID" value="QBE96955.1"/>
    <property type="molecule type" value="Genomic_DNA"/>
</dbReference>
<dbReference type="RefSeq" id="WP_130180913.1">
    <property type="nucleotide sequence ID" value="NZ_CP035945.1"/>
</dbReference>
<dbReference type="KEGG" id="bpro:PMF13cell1_02504"/>
<gene>
    <name evidence="2" type="ORF">PMF13cell1_02504</name>
</gene>
<name>A0A4P6LYU8_9FIRM</name>
<feature type="transmembrane region" description="Helical" evidence="1">
    <location>
        <begin position="31"/>
        <end position="59"/>
    </location>
</feature>
<evidence type="ECO:0000313" key="2">
    <source>
        <dbReference type="EMBL" id="QBE96955.1"/>
    </source>
</evidence>
<keyword evidence="1" id="KW-0812">Transmembrane</keyword>
<dbReference type="Proteomes" id="UP000289794">
    <property type="component" value="Chromosome"/>
</dbReference>
<keyword evidence="1" id="KW-1133">Transmembrane helix</keyword>
<organism evidence="2 3">
    <name type="scientific">Blautia producta</name>
    <dbReference type="NCBI Taxonomy" id="33035"/>
    <lineage>
        <taxon>Bacteria</taxon>
        <taxon>Bacillati</taxon>
        <taxon>Bacillota</taxon>
        <taxon>Clostridia</taxon>
        <taxon>Lachnospirales</taxon>
        <taxon>Lachnospiraceae</taxon>
        <taxon>Blautia</taxon>
    </lineage>
</organism>
<keyword evidence="1" id="KW-0472">Membrane</keyword>